<keyword evidence="4" id="KW-1185">Reference proteome</keyword>
<reference evidence="3" key="4">
    <citation type="journal article" date="2015" name="G3 (Bethesda)">
        <title>Genome sequences of three phytopathogenic species of the Magnaporthaceae family of fungi.</title>
        <authorList>
            <person name="Okagaki L.H."/>
            <person name="Nunes C.C."/>
            <person name="Sailsbery J."/>
            <person name="Clay B."/>
            <person name="Brown D."/>
            <person name="John T."/>
            <person name="Oh Y."/>
            <person name="Young N."/>
            <person name="Fitzgerald M."/>
            <person name="Haas B.J."/>
            <person name="Zeng Q."/>
            <person name="Young S."/>
            <person name="Adiconis X."/>
            <person name="Fan L."/>
            <person name="Levin J.Z."/>
            <person name="Mitchell T.K."/>
            <person name="Okubara P.A."/>
            <person name="Farman M.L."/>
            <person name="Kohn L.M."/>
            <person name="Birren B."/>
            <person name="Ma L.-J."/>
            <person name="Dean R.A."/>
        </authorList>
    </citation>
    <scope>NUCLEOTIDE SEQUENCE</scope>
    <source>
        <strain evidence="3">ATCC 64411 / 73-15</strain>
    </source>
</reference>
<accession>A0A0C4DK12</accession>
<dbReference type="AlphaFoldDB" id="A0A0C4DK12"/>
<feature type="region of interest" description="Disordered" evidence="1">
    <location>
        <begin position="47"/>
        <end position="86"/>
    </location>
</feature>
<reference evidence="4" key="2">
    <citation type="submission" date="2010-05" db="EMBL/GenBank/DDBJ databases">
        <title>The genome sequence of Magnaporthe poae strain ATCC 64411.</title>
        <authorList>
            <person name="Ma L.-J."/>
            <person name="Dead R."/>
            <person name="Young S."/>
            <person name="Zeng Q."/>
            <person name="Koehrsen M."/>
            <person name="Alvarado L."/>
            <person name="Berlin A."/>
            <person name="Chapman S.B."/>
            <person name="Chen Z."/>
            <person name="Freedman E."/>
            <person name="Gellesch M."/>
            <person name="Goldberg J."/>
            <person name="Griggs A."/>
            <person name="Gujja S."/>
            <person name="Heilman E.R."/>
            <person name="Heiman D."/>
            <person name="Hepburn T."/>
            <person name="Howarth C."/>
            <person name="Jen D."/>
            <person name="Larson L."/>
            <person name="Mehta T."/>
            <person name="Neiman D."/>
            <person name="Pearson M."/>
            <person name="Roberts A."/>
            <person name="Saif S."/>
            <person name="Shea T."/>
            <person name="Shenoy N."/>
            <person name="Sisk P."/>
            <person name="Stolte C."/>
            <person name="Sykes S."/>
            <person name="Walk T."/>
            <person name="White J."/>
            <person name="Yandava C."/>
            <person name="Haas B."/>
            <person name="Nusbaum C."/>
            <person name="Birren B."/>
        </authorList>
    </citation>
    <scope>NUCLEOTIDE SEQUENCE [LARGE SCALE GENOMIC DNA]</scope>
    <source>
        <strain evidence="4">ATCC 64411 / 73-15</strain>
    </source>
</reference>
<evidence type="ECO:0000313" key="3">
    <source>
        <dbReference type="EnsemblFungi" id="MAPG_00075T0"/>
    </source>
</evidence>
<gene>
    <name evidence="2" type="ORF">MAPG_00075</name>
</gene>
<evidence type="ECO:0000313" key="2">
    <source>
        <dbReference type="EMBL" id="KLU80979.1"/>
    </source>
</evidence>
<proteinExistence type="predicted"/>
<reference evidence="2" key="3">
    <citation type="submission" date="2011-03" db="EMBL/GenBank/DDBJ databases">
        <title>Annotation of Magnaporthe poae ATCC 64411.</title>
        <authorList>
            <person name="Ma L.-J."/>
            <person name="Dead R."/>
            <person name="Young S.K."/>
            <person name="Zeng Q."/>
            <person name="Gargeya S."/>
            <person name="Fitzgerald M."/>
            <person name="Haas B."/>
            <person name="Abouelleil A."/>
            <person name="Alvarado L."/>
            <person name="Arachchi H.M."/>
            <person name="Berlin A."/>
            <person name="Brown A."/>
            <person name="Chapman S.B."/>
            <person name="Chen Z."/>
            <person name="Dunbar C."/>
            <person name="Freedman E."/>
            <person name="Gearin G."/>
            <person name="Gellesch M."/>
            <person name="Goldberg J."/>
            <person name="Griggs A."/>
            <person name="Gujja S."/>
            <person name="Heiman D."/>
            <person name="Howarth C."/>
            <person name="Larson L."/>
            <person name="Lui A."/>
            <person name="MacDonald P.J.P."/>
            <person name="Mehta T."/>
            <person name="Montmayeur A."/>
            <person name="Murphy C."/>
            <person name="Neiman D."/>
            <person name="Pearson M."/>
            <person name="Priest M."/>
            <person name="Roberts A."/>
            <person name="Saif S."/>
            <person name="Shea T."/>
            <person name="Shenoy N."/>
            <person name="Sisk P."/>
            <person name="Stolte C."/>
            <person name="Sykes S."/>
            <person name="Yandava C."/>
            <person name="Wortman J."/>
            <person name="Nusbaum C."/>
            <person name="Birren B."/>
        </authorList>
    </citation>
    <scope>NUCLEOTIDE SEQUENCE</scope>
    <source>
        <strain evidence="2">ATCC 64411</strain>
    </source>
</reference>
<reference evidence="2" key="1">
    <citation type="submission" date="2010-05" db="EMBL/GenBank/DDBJ databases">
        <title>The Genome Sequence of Magnaporthe poae strain ATCC 64411.</title>
        <authorList>
            <consortium name="The Broad Institute Genome Sequencing Platform"/>
            <consortium name="Broad Institute Genome Sequencing Center for Infectious Disease"/>
            <person name="Ma L.-J."/>
            <person name="Dead R."/>
            <person name="Young S."/>
            <person name="Zeng Q."/>
            <person name="Koehrsen M."/>
            <person name="Alvarado L."/>
            <person name="Berlin A."/>
            <person name="Chapman S.B."/>
            <person name="Chen Z."/>
            <person name="Freedman E."/>
            <person name="Gellesch M."/>
            <person name="Goldberg J."/>
            <person name="Griggs A."/>
            <person name="Gujja S."/>
            <person name="Heilman E.R."/>
            <person name="Heiman D."/>
            <person name="Hepburn T."/>
            <person name="Howarth C."/>
            <person name="Jen D."/>
            <person name="Larson L."/>
            <person name="Mehta T."/>
            <person name="Neiman D."/>
            <person name="Pearson M."/>
            <person name="Roberts A."/>
            <person name="Saif S."/>
            <person name="Shea T."/>
            <person name="Shenoy N."/>
            <person name="Sisk P."/>
            <person name="Stolte C."/>
            <person name="Sykes S."/>
            <person name="Walk T."/>
            <person name="White J."/>
            <person name="Yandava C."/>
            <person name="Haas B."/>
            <person name="Nusbaum C."/>
            <person name="Birren B."/>
        </authorList>
    </citation>
    <scope>NUCLEOTIDE SEQUENCE</scope>
    <source>
        <strain evidence="2">ATCC 64411</strain>
    </source>
</reference>
<dbReference type="EMBL" id="GL876966">
    <property type="protein sequence ID" value="KLU80979.1"/>
    <property type="molecule type" value="Genomic_DNA"/>
</dbReference>
<protein>
    <submittedName>
        <fullName evidence="2 3">Uncharacterized protein</fullName>
    </submittedName>
</protein>
<name>A0A0C4DK12_MAGP6</name>
<reference evidence="3" key="5">
    <citation type="submission" date="2015-06" db="UniProtKB">
        <authorList>
            <consortium name="EnsemblFungi"/>
        </authorList>
    </citation>
    <scope>IDENTIFICATION</scope>
    <source>
        <strain evidence="3">ATCC 64411</strain>
    </source>
</reference>
<evidence type="ECO:0000313" key="4">
    <source>
        <dbReference type="Proteomes" id="UP000011715"/>
    </source>
</evidence>
<dbReference type="Proteomes" id="UP000011715">
    <property type="component" value="Unassembled WGS sequence"/>
</dbReference>
<feature type="compositionally biased region" description="Basic and acidic residues" evidence="1">
    <location>
        <begin position="60"/>
        <end position="85"/>
    </location>
</feature>
<evidence type="ECO:0000256" key="1">
    <source>
        <dbReference type="SAM" id="MobiDB-lite"/>
    </source>
</evidence>
<dbReference type="EnsemblFungi" id="MAPG_00075T0">
    <property type="protein sequence ID" value="MAPG_00075T0"/>
    <property type="gene ID" value="MAPG_00075"/>
</dbReference>
<organism evidence="3 4">
    <name type="scientific">Magnaporthiopsis poae (strain ATCC 64411 / 73-15)</name>
    <name type="common">Kentucky bluegrass fungus</name>
    <name type="synonym">Magnaporthe poae</name>
    <dbReference type="NCBI Taxonomy" id="644358"/>
    <lineage>
        <taxon>Eukaryota</taxon>
        <taxon>Fungi</taxon>
        <taxon>Dikarya</taxon>
        <taxon>Ascomycota</taxon>
        <taxon>Pezizomycotina</taxon>
        <taxon>Sordariomycetes</taxon>
        <taxon>Sordariomycetidae</taxon>
        <taxon>Magnaporthales</taxon>
        <taxon>Magnaporthaceae</taxon>
        <taxon>Magnaporthiopsis</taxon>
    </lineage>
</organism>
<dbReference type="VEuPathDB" id="FungiDB:MAPG_00075"/>
<dbReference type="EMBL" id="ADBL01000015">
    <property type="status" value="NOT_ANNOTATED_CDS"/>
    <property type="molecule type" value="Genomic_DNA"/>
</dbReference>
<sequence>MPCQKLLRKLVIGSAEAAGPGSPTQTPAATPHCAVHESQMVPVHQQVQLGHRSRRGTPPRGREHSRGLDGDGADEHVQQLREHEAGVPLLLLTLPTLGGGGRS</sequence>